<accession>A0A0A3YW86</accession>
<evidence type="ECO:0000259" key="5">
    <source>
        <dbReference type="Pfam" id="PF00496"/>
    </source>
</evidence>
<name>A0A0A3YW86_BRAJP</name>
<dbReference type="EMBL" id="JRPN01000018">
    <property type="protein sequence ID" value="KGT77903.1"/>
    <property type="molecule type" value="Genomic_DNA"/>
</dbReference>
<dbReference type="GO" id="GO:0030288">
    <property type="term" value="C:outer membrane-bounded periplasmic space"/>
    <property type="evidence" value="ECO:0007669"/>
    <property type="project" value="UniProtKB-ARBA"/>
</dbReference>
<dbReference type="CDD" id="cd08503">
    <property type="entry name" value="PBP2_NikA_DppA_OppA_like_17"/>
    <property type="match status" value="1"/>
</dbReference>
<dbReference type="STRING" id="375.BKD09_RS05000"/>
<feature type="chain" id="PRO_5002005566" evidence="4">
    <location>
        <begin position="25"/>
        <end position="532"/>
    </location>
</feature>
<proteinExistence type="inferred from homology"/>
<evidence type="ECO:0000256" key="1">
    <source>
        <dbReference type="ARBA" id="ARBA00004418"/>
    </source>
</evidence>
<dbReference type="PANTHER" id="PTHR30290">
    <property type="entry name" value="PERIPLASMIC BINDING COMPONENT OF ABC TRANSPORTER"/>
    <property type="match status" value="1"/>
</dbReference>
<dbReference type="eggNOG" id="COG0747">
    <property type="taxonomic scope" value="Bacteria"/>
</dbReference>
<feature type="signal peptide" evidence="4">
    <location>
        <begin position="1"/>
        <end position="24"/>
    </location>
</feature>
<dbReference type="Pfam" id="PF00496">
    <property type="entry name" value="SBP_bac_5"/>
    <property type="match status" value="1"/>
</dbReference>
<sequence>MRSVWALAAVAALSVLTASTTALAGGPKQGGILRMYHRDSPGNASIHEGATYSLNVPFMPVFNNLVIYKQDEAQNRMDNIVPELAESWAWVNDNKTLTFKLRPGVKWHDGKPFTSADVKCTFDMLMGKSQQKFRQNPRKTWYEQVNDVSTKGDLEVSFNLKRPQPSLLALLASGYTPVYPCHVSPGDMRTHPIGTGPFKFVEFKANESIKLTRNPDYWREGRPYLDGIEFTIIPNRSTAILAFVAGKFDMAFPTEVSIPLLKDVKSQAPNAVCVVEPNNVATNIIVNSSAPPFDNIDIRRAMALALDRKAFISIMFEGQGDVGGTMLPPPNGLWGMPKEMLESIPGYGPDVNANREEARKLMQKAGYGPDKHLAVKVSTRNIPVYRDPAVILIDQLKSIYIDGELDVVETANWFPKIARKDYMLGLNLTGNAVDDPDQSFYENYSCGSERNYTNYCNKEIEKLFDVQSQETDVNKRKKLVWDIDKKLQEDVARPIIFHARTGSCWQPYVKGVTVMSNSSYNGYRYEDVWMDK</sequence>
<dbReference type="InterPro" id="IPR030678">
    <property type="entry name" value="Peptide/Ni-bd"/>
</dbReference>
<dbReference type="Proteomes" id="UP000030377">
    <property type="component" value="Unassembled WGS sequence"/>
</dbReference>
<dbReference type="PANTHER" id="PTHR30290:SF38">
    <property type="entry name" value="D,D-DIPEPTIDE-BINDING PERIPLASMIC PROTEIN DDPA-RELATED"/>
    <property type="match status" value="1"/>
</dbReference>
<comment type="similarity">
    <text evidence="2">Belongs to the bacterial solute-binding protein 5 family.</text>
</comment>
<dbReference type="Gene3D" id="3.40.190.10">
    <property type="entry name" value="Periplasmic binding protein-like II"/>
    <property type="match status" value="1"/>
</dbReference>
<evidence type="ECO:0000313" key="7">
    <source>
        <dbReference type="Proteomes" id="UP000030377"/>
    </source>
</evidence>
<feature type="domain" description="Solute-binding protein family 5" evidence="5">
    <location>
        <begin position="79"/>
        <end position="448"/>
    </location>
</feature>
<organism evidence="6 7">
    <name type="scientific">Bradyrhizobium japonicum</name>
    <dbReference type="NCBI Taxonomy" id="375"/>
    <lineage>
        <taxon>Bacteria</taxon>
        <taxon>Pseudomonadati</taxon>
        <taxon>Pseudomonadota</taxon>
        <taxon>Alphaproteobacteria</taxon>
        <taxon>Hyphomicrobiales</taxon>
        <taxon>Nitrobacteraceae</taxon>
        <taxon>Bradyrhizobium</taxon>
    </lineage>
</organism>
<comment type="subcellular location">
    <subcellularLocation>
        <location evidence="1">Periplasm</location>
    </subcellularLocation>
</comment>
<keyword evidence="3 4" id="KW-0732">Signal</keyword>
<dbReference type="RefSeq" id="WP_041957042.1">
    <property type="nucleotide sequence ID" value="NZ_JRPN01000018.1"/>
</dbReference>
<dbReference type="AlphaFoldDB" id="A0A0A3YW86"/>
<dbReference type="InterPro" id="IPR039424">
    <property type="entry name" value="SBP_5"/>
</dbReference>
<comment type="caution">
    <text evidence="6">The sequence shown here is derived from an EMBL/GenBank/DDBJ whole genome shotgun (WGS) entry which is preliminary data.</text>
</comment>
<dbReference type="Gene3D" id="3.10.105.10">
    <property type="entry name" value="Dipeptide-binding Protein, Domain 3"/>
    <property type="match status" value="1"/>
</dbReference>
<evidence type="ECO:0000256" key="3">
    <source>
        <dbReference type="ARBA" id="ARBA00022729"/>
    </source>
</evidence>
<dbReference type="GO" id="GO:1904680">
    <property type="term" value="F:peptide transmembrane transporter activity"/>
    <property type="evidence" value="ECO:0007669"/>
    <property type="project" value="TreeGrafter"/>
</dbReference>
<dbReference type="SUPFAM" id="SSF53850">
    <property type="entry name" value="Periplasmic binding protein-like II"/>
    <property type="match status" value="1"/>
</dbReference>
<protein>
    <submittedName>
        <fullName evidence="6">Peptide ABC transporter substrate-binding protein</fullName>
    </submittedName>
</protein>
<evidence type="ECO:0000256" key="4">
    <source>
        <dbReference type="SAM" id="SignalP"/>
    </source>
</evidence>
<evidence type="ECO:0000313" key="6">
    <source>
        <dbReference type="EMBL" id="KGT77903.1"/>
    </source>
</evidence>
<gene>
    <name evidence="6" type="ORF">MA20_22920</name>
</gene>
<dbReference type="InterPro" id="IPR000914">
    <property type="entry name" value="SBP_5_dom"/>
</dbReference>
<dbReference type="FunFam" id="3.10.105.10:FF:000049">
    <property type="entry name" value="Peptide ABC transporter substrate-binding protein"/>
    <property type="match status" value="1"/>
</dbReference>
<reference evidence="6 7" key="1">
    <citation type="submission" date="2014-09" db="EMBL/GenBank/DDBJ databases">
        <title>Draft genome of Bradyrhizobium japonicum Is-34.</title>
        <authorList>
            <person name="Tsurumaru H."/>
            <person name="Yamakawa T."/>
            <person name="Hashimoto S."/>
            <person name="Okizaki K."/>
            <person name="Kanesaki Y."/>
            <person name="Yoshikawa H."/>
            <person name="Yajima S."/>
        </authorList>
    </citation>
    <scope>NUCLEOTIDE SEQUENCE [LARGE SCALE GENOMIC DNA]</scope>
    <source>
        <strain evidence="6 7">Is-34</strain>
    </source>
</reference>
<dbReference type="PIRSF" id="PIRSF002741">
    <property type="entry name" value="MppA"/>
    <property type="match status" value="1"/>
</dbReference>
<dbReference type="GO" id="GO:0043190">
    <property type="term" value="C:ATP-binding cassette (ABC) transporter complex"/>
    <property type="evidence" value="ECO:0007669"/>
    <property type="project" value="InterPro"/>
</dbReference>
<evidence type="ECO:0000256" key="2">
    <source>
        <dbReference type="ARBA" id="ARBA00005695"/>
    </source>
</evidence>
<dbReference type="GO" id="GO:0015833">
    <property type="term" value="P:peptide transport"/>
    <property type="evidence" value="ECO:0007669"/>
    <property type="project" value="TreeGrafter"/>
</dbReference>